<dbReference type="EMBL" id="VXMH01000117">
    <property type="protein sequence ID" value="MYC97432.1"/>
    <property type="molecule type" value="Genomic_DNA"/>
</dbReference>
<evidence type="ECO:0000259" key="1">
    <source>
        <dbReference type="Pfam" id="PF06276"/>
    </source>
</evidence>
<organism evidence="2">
    <name type="scientific">Caldilineaceae bacterium SB0661_bin_32</name>
    <dbReference type="NCBI Taxonomy" id="2605255"/>
    <lineage>
        <taxon>Bacteria</taxon>
        <taxon>Bacillati</taxon>
        <taxon>Chloroflexota</taxon>
        <taxon>Caldilineae</taxon>
        <taxon>Caldilineales</taxon>
        <taxon>Caldilineaceae</taxon>
    </lineage>
</organism>
<dbReference type="Pfam" id="PF06276">
    <property type="entry name" value="FhuF"/>
    <property type="match status" value="1"/>
</dbReference>
<dbReference type="InterPro" id="IPR022770">
    <property type="entry name" value="IucA/IucC-like_C"/>
</dbReference>
<dbReference type="GO" id="GO:0003824">
    <property type="term" value="F:catalytic activity"/>
    <property type="evidence" value="ECO:0007669"/>
    <property type="project" value="UniProtKB-ARBA"/>
</dbReference>
<accession>A0A6B1DDD3</accession>
<comment type="caution">
    <text evidence="2">The sequence shown here is derived from an EMBL/GenBank/DDBJ whole genome shotgun (WGS) entry which is preliminary data.</text>
</comment>
<reference evidence="2" key="1">
    <citation type="submission" date="2019-09" db="EMBL/GenBank/DDBJ databases">
        <title>Characterisation of the sponge microbiome using genome-centric metagenomics.</title>
        <authorList>
            <person name="Engelberts J.P."/>
            <person name="Robbins S.J."/>
            <person name="De Goeij J.M."/>
            <person name="Aranda M."/>
            <person name="Bell S.C."/>
            <person name="Webster N.S."/>
        </authorList>
    </citation>
    <scope>NUCLEOTIDE SEQUENCE</scope>
    <source>
        <strain evidence="2">SB0661_bin_32</strain>
    </source>
</reference>
<proteinExistence type="predicted"/>
<evidence type="ECO:0000313" key="2">
    <source>
        <dbReference type="EMBL" id="MYC97432.1"/>
    </source>
</evidence>
<sequence length="289" mass="32377">MTYAEVTHPLDEALANLAGEDKKVADTLASLDQPVDSGWFFASDLLDDEVTLEELLDETGRYWKTDWRFLQASLLLPYYIVPAVSAAIYGLYAGNRVLDVSARNFAVQLDESGQIADAAFTSRRFGVLESDPAAAHPDAIPLPDRASLVAWMFDRMIEHHLRPLFSHIRAQTKLGQNVMWASAAYGCVVPLMGLQRAGFFTVEEALAEKTALLDNGPRQLRDLLTVYPLTSGEHQALFMRIEVCCQKHHHPDLGKCGFCALRPSEEQREMQQYYFDRHVAELELESSAS</sequence>
<gene>
    <name evidence="2" type="ORF">F4X14_20965</name>
</gene>
<dbReference type="AlphaFoldDB" id="A0A6B1DDD3"/>
<protein>
    <recommendedName>
        <fullName evidence="1">Aerobactin siderophore biosynthesis IucA/IucC-like C-terminal domain-containing protein</fullName>
    </recommendedName>
</protein>
<feature type="domain" description="Aerobactin siderophore biosynthesis IucA/IucC-like C-terminal" evidence="1">
    <location>
        <begin position="79"/>
        <end position="185"/>
    </location>
</feature>
<name>A0A6B1DDD3_9CHLR</name>